<comment type="caution">
    <text evidence="1">The sequence shown here is derived from an EMBL/GenBank/DDBJ whole genome shotgun (WGS) entry which is preliminary data.</text>
</comment>
<keyword evidence="2" id="KW-1185">Reference proteome</keyword>
<name>A0ABN3JNU3_9ACTN</name>
<sequence length="129" mass="13671">MRVLVAGITGLVLAGVAAGIAYVLLTDSKELRYPTQAALRASLAGSATDELRKRGITLGKALSCQDMPGWNKLKLRAGCHGTTADKRAVQVIGTGEDRTKAHHYTILVDGRPVVQNADCLGNDCRLKAD</sequence>
<reference evidence="1 2" key="1">
    <citation type="journal article" date="2019" name="Int. J. Syst. Evol. Microbiol.">
        <title>The Global Catalogue of Microorganisms (GCM) 10K type strain sequencing project: providing services to taxonomists for standard genome sequencing and annotation.</title>
        <authorList>
            <consortium name="The Broad Institute Genomics Platform"/>
            <consortium name="The Broad Institute Genome Sequencing Center for Infectious Disease"/>
            <person name="Wu L."/>
            <person name="Ma J."/>
        </authorList>
    </citation>
    <scope>NUCLEOTIDE SEQUENCE [LARGE SCALE GENOMIC DNA]</scope>
    <source>
        <strain evidence="1 2">JCM 3325</strain>
    </source>
</reference>
<dbReference type="EMBL" id="BAAARW010000020">
    <property type="protein sequence ID" value="GAA2435848.1"/>
    <property type="molecule type" value="Genomic_DNA"/>
</dbReference>
<proteinExistence type="predicted"/>
<evidence type="ECO:0008006" key="3">
    <source>
        <dbReference type="Google" id="ProtNLM"/>
    </source>
</evidence>
<gene>
    <name evidence="1" type="ORF">GCM10010191_58230</name>
</gene>
<organism evidence="1 2">
    <name type="scientific">Actinomadura vinacea</name>
    <dbReference type="NCBI Taxonomy" id="115336"/>
    <lineage>
        <taxon>Bacteria</taxon>
        <taxon>Bacillati</taxon>
        <taxon>Actinomycetota</taxon>
        <taxon>Actinomycetes</taxon>
        <taxon>Streptosporangiales</taxon>
        <taxon>Thermomonosporaceae</taxon>
        <taxon>Actinomadura</taxon>
    </lineage>
</organism>
<evidence type="ECO:0000313" key="1">
    <source>
        <dbReference type="EMBL" id="GAA2435848.1"/>
    </source>
</evidence>
<accession>A0ABN3JNU3</accession>
<evidence type="ECO:0000313" key="2">
    <source>
        <dbReference type="Proteomes" id="UP001501231"/>
    </source>
</evidence>
<dbReference type="RefSeq" id="WP_344593158.1">
    <property type="nucleotide sequence ID" value="NZ_BAAARW010000020.1"/>
</dbReference>
<protein>
    <recommendedName>
        <fullName evidence="3">DUF4333 domain-containing protein</fullName>
    </recommendedName>
</protein>
<dbReference type="Proteomes" id="UP001501231">
    <property type="component" value="Unassembled WGS sequence"/>
</dbReference>